<dbReference type="AlphaFoldDB" id="A0A165MU91"/>
<dbReference type="InParanoid" id="A0A165MU91"/>
<name>A0A165MU91_9AGAM</name>
<dbReference type="EMBL" id="KV425662">
    <property type="protein sequence ID" value="KZT18787.1"/>
    <property type="molecule type" value="Genomic_DNA"/>
</dbReference>
<proteinExistence type="predicted"/>
<accession>A0A165MU91</accession>
<dbReference type="Proteomes" id="UP000076761">
    <property type="component" value="Unassembled WGS sequence"/>
</dbReference>
<gene>
    <name evidence="1" type="ORF">NEOLEDRAFT_1184001</name>
</gene>
<protein>
    <submittedName>
        <fullName evidence="1">Uncharacterized protein</fullName>
    </submittedName>
</protein>
<keyword evidence="2" id="KW-1185">Reference proteome</keyword>
<evidence type="ECO:0000313" key="2">
    <source>
        <dbReference type="Proteomes" id="UP000076761"/>
    </source>
</evidence>
<reference evidence="1 2" key="1">
    <citation type="journal article" date="2016" name="Mol. Biol. Evol.">
        <title>Comparative Genomics of Early-Diverging Mushroom-Forming Fungi Provides Insights into the Origins of Lignocellulose Decay Capabilities.</title>
        <authorList>
            <person name="Nagy L.G."/>
            <person name="Riley R."/>
            <person name="Tritt A."/>
            <person name="Adam C."/>
            <person name="Daum C."/>
            <person name="Floudas D."/>
            <person name="Sun H."/>
            <person name="Yadav J.S."/>
            <person name="Pangilinan J."/>
            <person name="Larsson K.H."/>
            <person name="Matsuura K."/>
            <person name="Barry K."/>
            <person name="Labutti K."/>
            <person name="Kuo R."/>
            <person name="Ohm R.A."/>
            <person name="Bhattacharya S.S."/>
            <person name="Shirouzu T."/>
            <person name="Yoshinaga Y."/>
            <person name="Martin F.M."/>
            <person name="Grigoriev I.V."/>
            <person name="Hibbett D.S."/>
        </authorList>
    </citation>
    <scope>NUCLEOTIDE SEQUENCE [LARGE SCALE GENOMIC DNA]</scope>
    <source>
        <strain evidence="1 2">HHB14362 ss-1</strain>
    </source>
</reference>
<evidence type="ECO:0000313" key="1">
    <source>
        <dbReference type="EMBL" id="KZT18787.1"/>
    </source>
</evidence>
<organism evidence="1 2">
    <name type="scientific">Neolentinus lepideus HHB14362 ss-1</name>
    <dbReference type="NCBI Taxonomy" id="1314782"/>
    <lineage>
        <taxon>Eukaryota</taxon>
        <taxon>Fungi</taxon>
        <taxon>Dikarya</taxon>
        <taxon>Basidiomycota</taxon>
        <taxon>Agaricomycotina</taxon>
        <taxon>Agaricomycetes</taxon>
        <taxon>Gloeophyllales</taxon>
        <taxon>Gloeophyllaceae</taxon>
        <taxon>Neolentinus</taxon>
    </lineage>
</organism>
<sequence length="136" mass="15202">MRPPNRPQSARIRSRLDENSTCIADIESVDSGLVGFHALLVKYLIPEVALLLHSSRNEFQVQRSPNSATRFYFANIVCAFDHTDPCVAIDDVTRKAAMSAASTDQSSTVHPDFEPWSNSLMQRSERYTFAAQPRAS</sequence>